<feature type="transmembrane region" description="Helical" evidence="2">
    <location>
        <begin position="148"/>
        <end position="168"/>
    </location>
</feature>
<name>A0AB34KTA0_9PEZI</name>
<dbReference type="InterPro" id="IPR018750">
    <property type="entry name" value="DUF2306_membrane"/>
</dbReference>
<feature type="transmembrane region" description="Helical" evidence="2">
    <location>
        <begin position="116"/>
        <end position="136"/>
    </location>
</feature>
<dbReference type="EMBL" id="JAAQHG020000013">
    <property type="protein sequence ID" value="KAL1586775.1"/>
    <property type="molecule type" value="Genomic_DNA"/>
</dbReference>
<evidence type="ECO:0000313" key="4">
    <source>
        <dbReference type="Proteomes" id="UP000803884"/>
    </source>
</evidence>
<dbReference type="RefSeq" id="XP_069229880.1">
    <property type="nucleotide sequence ID" value="XM_069373082.1"/>
</dbReference>
<organism evidence="3 4">
    <name type="scientific">Cladosporium halotolerans</name>
    <dbReference type="NCBI Taxonomy" id="1052096"/>
    <lineage>
        <taxon>Eukaryota</taxon>
        <taxon>Fungi</taxon>
        <taxon>Dikarya</taxon>
        <taxon>Ascomycota</taxon>
        <taxon>Pezizomycotina</taxon>
        <taxon>Dothideomycetes</taxon>
        <taxon>Dothideomycetidae</taxon>
        <taxon>Cladosporiales</taxon>
        <taxon>Cladosporiaceae</taxon>
        <taxon>Cladosporium</taxon>
    </lineage>
</organism>
<feature type="region of interest" description="Disordered" evidence="1">
    <location>
        <begin position="332"/>
        <end position="352"/>
    </location>
</feature>
<keyword evidence="2" id="KW-1133">Transmembrane helix</keyword>
<evidence type="ECO:0008006" key="5">
    <source>
        <dbReference type="Google" id="ProtNLM"/>
    </source>
</evidence>
<feature type="transmembrane region" description="Helical" evidence="2">
    <location>
        <begin position="29"/>
        <end position="49"/>
    </location>
</feature>
<evidence type="ECO:0000256" key="2">
    <source>
        <dbReference type="SAM" id="Phobius"/>
    </source>
</evidence>
<proteinExistence type="predicted"/>
<dbReference type="AlphaFoldDB" id="A0AB34KTA0"/>
<keyword evidence="4" id="KW-1185">Reference proteome</keyword>
<dbReference type="Pfam" id="PF10067">
    <property type="entry name" value="DUF2306"/>
    <property type="match status" value="1"/>
</dbReference>
<feature type="compositionally biased region" description="Basic and acidic residues" evidence="1">
    <location>
        <begin position="340"/>
        <end position="352"/>
    </location>
</feature>
<dbReference type="Proteomes" id="UP000803884">
    <property type="component" value="Unassembled WGS sequence"/>
</dbReference>
<accession>A0AB34KTA0</accession>
<protein>
    <recommendedName>
        <fullName evidence="5">Microtubule associated protein</fullName>
    </recommendedName>
</protein>
<gene>
    <name evidence="3" type="ORF">WHR41_04476</name>
</gene>
<evidence type="ECO:0000256" key="1">
    <source>
        <dbReference type="SAM" id="MobiDB-lite"/>
    </source>
</evidence>
<feature type="transmembrane region" description="Helical" evidence="2">
    <location>
        <begin position="273"/>
        <end position="292"/>
    </location>
</feature>
<keyword evidence="2" id="KW-0812">Transmembrane</keyword>
<sequence length="352" mass="38022">MFGREKNSNGTSGLQGLYRAFGFSKGYNFFLWFTFAGALLGFTLARLMYLNIRGVFCGPGSGLSRAAPGECYHYENFDRYAIGIRLHLFTILPACLLVVLQFTPKIRHKALLFHRIAGYLTILLALVANAGALMIARKAFGGTVATQALVGTLAIGTTVGLALAYYNIKRLQIDQHRAWMLRTWFYFTSIITLRIIMIAAANILSSPGAGAYFSVQPCAKLLSVLSSSSPDSSARLTTLYPSCTSPSAVAPVRVNMSGSVLEVMAALNESFGMSGWVALVLHAVGVEVYLHLTPGEARRLRRVSYERQVGAGFRRPGRAGLVAGHEDVHEGSLVGGEQVEMGKKSGRGGEEA</sequence>
<dbReference type="GeneID" id="96005920"/>
<feature type="transmembrane region" description="Helical" evidence="2">
    <location>
        <begin position="184"/>
        <end position="204"/>
    </location>
</feature>
<keyword evidence="2" id="KW-0472">Membrane</keyword>
<evidence type="ECO:0000313" key="3">
    <source>
        <dbReference type="EMBL" id="KAL1586775.1"/>
    </source>
</evidence>
<reference evidence="3 4" key="1">
    <citation type="journal article" date="2020" name="Microbiol. Resour. Announc.">
        <title>Draft Genome Sequence of a Cladosporium Species Isolated from the Mesophotic Ascidian Didemnum maculosum.</title>
        <authorList>
            <person name="Gioti A."/>
            <person name="Siaperas R."/>
            <person name="Nikolaivits E."/>
            <person name="Le Goff G."/>
            <person name="Ouazzani J."/>
            <person name="Kotoulas G."/>
            <person name="Topakas E."/>
        </authorList>
    </citation>
    <scope>NUCLEOTIDE SEQUENCE [LARGE SCALE GENOMIC DNA]</scope>
    <source>
        <strain evidence="3 4">TM138-S3</strain>
    </source>
</reference>
<comment type="caution">
    <text evidence="3">The sequence shown here is derived from an EMBL/GenBank/DDBJ whole genome shotgun (WGS) entry which is preliminary data.</text>
</comment>
<feature type="transmembrane region" description="Helical" evidence="2">
    <location>
        <begin position="82"/>
        <end position="104"/>
    </location>
</feature>